<evidence type="ECO:0000256" key="6">
    <source>
        <dbReference type="ARBA" id="ARBA00023157"/>
    </source>
</evidence>
<feature type="region of interest" description="Disordered" evidence="9">
    <location>
        <begin position="1236"/>
        <end position="1486"/>
    </location>
</feature>
<feature type="domain" description="CTCK" evidence="11">
    <location>
        <begin position="7164"/>
        <end position="7261"/>
    </location>
</feature>
<dbReference type="SMART" id="SM00215">
    <property type="entry name" value="VWC_out"/>
    <property type="match status" value="5"/>
</dbReference>
<dbReference type="CDD" id="cd19941">
    <property type="entry name" value="TIL"/>
    <property type="match status" value="7"/>
</dbReference>
<sequence length="7262" mass="783356">MAWSTSTICVLALALTSGLQVNAMRERRINHVSNICSMWGNFHFKTFDGDVYQYKGTCEYNLVSDCNGPVQGFSVHVKRAGIPGISQITRVLVTIGDLVIELTKKLVMVNSDIVKLPHYVAGVMLEENSIYIKLYAKIGLSVTWNKDDTVTLELDTKYSNRTCGLCGDYNGAPVVNEFLSDGRVTGFIEFGNKHRIFSPNDVCEDPYEEFENEANTVENCQSYREDCSELLLDESWSLCRNLLSPEPYIQACMIDMCASRPGDTDDTAPLCSTLTEYSRQCSHAGGKPPNWRTPTFCAVTCPFNMEYSESGSPCQDTCTHTHTSSLCQEHKTDGCFCPPGTVFDDISERGCIPQEQCQCKHNKVYNTGEVLLKDDEECVCQQGRWICKSLSLPGVCAVGEGSHFTTFDGKEFSFHGNCYYVLSKECVDSKFTILGQLIPCVAQHKDTCLKSIALLLNNDKSNALLIKDDGVIRHNGDIRLPYTTAEFTVFRPSSFYIMLQTTFGLNIHVQLVPVMQLYITLDKSFQSKTCGLCGNFNMVLSDELMTPQGVVEGTATSFANSWKAQSNCPDQKERFDDPCSYSIDSESYAEHWCSKLKGKEDIFAKCHSTVNPESYYKRCKYSSCMCEKSEDCLCAVFSSYVWACAAKGVFLQRWRDTVCEKYTKSCPASQSFSYNVQQCQRTCDSLSWERQGCRTDYVPVDGCACPAGLYESMNGVCVPMDKCPCYHSGEHIKPGKSINIKNDHCICTNGKLQCQSWKPRITGCPAPKVFFNCSTAGPDEHGLECAQTCTQKNADCYLADCESGCKCPAGLLDDGHGNCVNEHECPCKHDNHFYAPGSQIMEECNKCICKRGEWDCTKYKCPGTCTIYGSGHYNTFDKQRFGFSGFCSYIAVQNNCGNKTRTFNVITENMPCGTSGTSCSKAVRIILGRTELELRDGKMTEIKAETGLSIKFNVRYVGLYLVIDSEIGITVMWDFKTTVRIILQPHHMGEVCGLCGNFNGNGKDDFTTQDSLHVSDVLEFVNSWKLDDCPEATLDFDPCFHAQNRHTWAKLQCSIIKSDTFKECHNKVEWMPYFDNCVKDSCSCDTGGDCECFCTAVAAYAQACNEAGVCVAWRTPQICPVFCDYYNHLNECIWHYSPCETPCYKTCLNPSGNCTNPLPNLEGCYPKCPPEKPIFDEKNQICVKECLGCFINGTEYTPGEKIPTKIPCNICYCHENGSEICSLKPETTTQFIFSTTTPEGSTTLKTELTSSSGTTTKPTTTTVVTTTTTPVPSTETEGSTTLKTGPTSTTEKTTKPTMTPVVPTETTTSQQTKTTPPPTVSSTTPEAEPTSTTGKTTKPTMTPVVPTESTTSQQTETTTQFIFSTTTPEGSTTLKTELTSSSGTTTKPTTTTVVTTTTTPVPSTETEGSTTLKTGPTSTTEKTTKSTMTPVVPTKSTTSQQTETTPPPMVSSTTPKTEPTPTTEKTTKPTATTVVTTTSHQTVTTTELTKETDLTVVTGATTKQTQPTGSQVILTTTPETEPTSTTGKTTKLTTTPVTTTESTTSQQTETTTPFIFSTTTPEGSTTLNTEPTSSSGTTTKTTTTTVVTTTTTPVPSTSTEGSTTIKTVTTESTTSQETATSVSTTTGSTTISETTPCIICDWTDWINIYNPSNGGDDLETYENIKNNGTKICEKPEIIQCRSAQKPDVSLEDIIIGTGQVVECNVSFGLVCEKRKQTERPYKCLDYEIKVFCCRECDSTTTTTPVITTTSQHTITTTESPVPSTTTKGSTTLKTGPTSTTEKTTKPTMTPVVPTETTTSQQTKTTPPPTVSSTTPEAEPTSTTGKTTKPTMTPVVPTESTTSQQTGTTTPFIFSTTTPEGSTTLKTEPTSSSGTTTKPTTTTVVTTTTTPVPSTETEGSTTLKTGPTSTTEKTTKPTMTPVVPTETTTSQQTKTTPPPTVSSTTPEAEPTSTTGKTTKPTMTPVVPTESTTSQQTETTTQFIFSTTTPEGSTTLKTELTSSSGTTTKPTTTTVVTTTTTPVPSTETEGSTTLKTGPTSTTEKTTKSTMTPVVPTKSTTSQQTETTPPPMVSSTTPKTEPTPTTEKTTKPTATTVVTTTSHQTVTTTELTKETDLTVVTGATTKQTQPTGSQVILTTTPETEPTSTTGKTTKLTTTPVTTTESTTSQQTETTTPFIFSTTTPEGSTTLNTEPTSSSGTTTKTTTTTVVTTTTTPVPSTSTEGSTTIKTVTTESTTSQETATSVSTTTGSTTISETTPCIICDWTDWINIYNPSNGGDDLETYENIKNNGTKICEKPEIIQCRSAQKPDVSLEDIIIGTGQVVECNVSFGLVCEKRKQTARPYKCLDYEIKVFCCRECDSTTTTTPVITTTSQHTITTTESPVPSTTTKGSTTLKTGPTSTTEKTTKPTMTPVVPTETTTSQQTKTTPPPMVSSTTPEAEPTSTTGKTTKPTMTPVVPTESTTSQQTGTTTPFIFSTTTPEGSTTLKTEPTSSSGTTTKPTTTTVVTTTTTPVPSTETEGSTTLKTGPTSTTEKTTKPTMTPVVPTETTTSLQTKTTPPPTVSSTTPEAEPTSTTGKTTKPTMTPVVPTESTTSQQTETTTPFIFSTTTPEGSTTLKTEPTSSSGTTTKPTTTTVVTTTTTPVPSTETEGSTTLKTGPTSTTEKTTKPTMTPVVPTETTTSLQTKTTPPPTVSSTTPEAEPTSTTGKTTKPTMTPVVPTESTTSQQTETTTPFIFSTTTPEGSTTLKTEPTSSSGTTTKPTTTTVVTTTTTPVPSTETEGSTTLKTGPTSTTEKTTKPTMTPVVPTETTTSQQTKTTPPPTVSSTTPEAEPTSTTGKTTKPTMTPVVPTESTTSQQTETTTPFIFSTTTPEGSTTLKTEPTSSSGTTTKPTTTTVVTTTTTPVPSTETEGSTTLKTGPTSTTEKTTKPTMTPVVPTETTTSQQTKTTPPPTVSSTTPEAEPTSTTGKPTKPTTTTVVTTSHQTVSTTTELTKETAVIGPTTKQTQPTGPQVIVTTTSETEPTSTTGKYTKPTNTPLTTTESTSQQTVTTPYPVPTTTAESSTTPETELTSTTGRTTKPTMTPVVPTTSHQTETTPPFIVSTTTPEGSTTLKTEPTSSSGTTTKPTTTIVVITTTTPVPSTTTEGSTTLKTEPTSTTEKTAKPTMTPVVPTKSTTSQQTETATTPMVSTPETEPTATTKTQTTTTTEKTTKPTTTPVTTTESTSQQTVTITPHPVPTTTAESSITSETEPTSTTGKTTKPTTTPVVTIQSTTSQQTVTTTTFVSSTKSERSTPETQTTTTGKTTKPTTTPVASTTECFCIINGKHYKPGEPILEDKDIGSSVCLTMICSDSCVIYNTTRPCPPTPTPTPTLPTEKNCTDWGVKENITFEICNCTMARCIENNIIEIIPYECPPLQNITCSNRKPPVLVPDENYCCEQRACDCFCEGWGDPHYKTFDGRFYSHQGECTYVLMQEISPKHHLKIYIDNVNCDPRESVSCPRSIIVSYNNLVVTLKNHNLIGAAKLEALLGKSTMKLPFQQNGLRVLSSVLNLILEIPKLNVVVMFGVTGFSVNLPFQYFGNNTQGHCGTCNNNMDDDCMLPGGTFVDNCAAMANYWQAKDLNNPECKPPPVEPETAAPTKTPCPINTVCELLKSDLFKECHRLVSPENYFAGCQFDSCHTSNPAVVCTSVQTYASHCSQAGICINWRDHTNLCTAECPADKVYQPCGPADPPTCKDKPEDHFLNMTTEGCFCPDGMKLFSKESGVCVDKCGCLDPSGQGREFGEEFQYGCQDCVCDEGSVSIICKPKQCSNNSNQLTCSDPGFIVVNVTDPLDACCTIHTCSCESSTCPSVNAKCPIGYTPVFKVPEGKCCPEYTCEPKSVCVHKRQEYEPGTSIPVIDCQECHCTWDVDPNTQLYKVQCGMVTCNEKCEPGYSYVESDTDECCGKCVKRKCVLNYNGTVQILENGAEWTPSNDACDKFICTLTDGEYVTTNYKIQCPPFNISNCQPGTVQLSANRCCQVCVDMDSGCKVQTTFDYITHNSCRSKTRVEQTHCQGHCNSYSKYTELGASSCSCCQASRTSKRQSTQQSDMMATTMIPVFLQTNMDMMTNSAISSAHNRQVCSTWGNFHYSTFDGEFFQLPYACNYILTTMCDSTRSDFNIQMRREYIGGVAAIRSFNVKLEGTVIMLHEGNITMDNEVLTIPGYYNGIRVEKVTNYIKISSKLGVTVFWDEDNSLSIELSKDYMNQTCGLCGDFNGIMQNEFIENGQHLPPEEFALKWKMDAPTETCQQKQVNSPELCQEQRGLCQELLSHPSFKSCYNLLPTYVYFKACVKDLCQCNSSQHVCLCDTISEFSRQCAHAGGKPGNWRSDELCGKTCPSSMVHSECGNPCTDTCSNQEGSQICADHCVDGCVCPPGTVLDDIAQTGCISVDECACTHNGETYQPGKSFQRTCQECVCSKGRWNCISLDCPGTCSLLGGSHITTYDRKAYSFQGNCDYILSKDNSSDVSVLVHLARCGLAEGGTCLTSVKIIISSYSVTITATGTVLVNNVENKLPIFTDQVKIFKPSTFFIIVQTPSLNTVIQLVTVMQVYVEASTQQKGTLSGLCGNFNDMQADDFKTESGLTEGTATTFASTWKTTICQDSGPTLYDPCSMSVEKENYAKEWCEKLSNPAGVFSPCNLELNPKDYVARCKYDACICDQSEECMCAAVSSYVYACAARGVMLKNWRANMCSTYTTKCPGNMEYSYNQTSCRKTCRSLSENDRTCHLSHTPVDGCGCAKNTYLNDMNECVPASECPCYVDSEVMAPLQVISMAGSTCTCRDGKMHCIGHQEITTCTAPLVYFNCSDTEPGQKGTECQNSCHTPDSNQCTNTQCKSGCVCPEGLLADGQGGCVQEENCPCIHNGVFYQTGEIVKADCNNCTCKNRKWICTEKECSRICTIYGDSHYISFDGRRFTFSGNCEYTLAQDYCGNSNSGTFRIITENIPCGTTGTTCSKAIKIYLGDKQLLLSEENIKSLNHDNGTEIPYKIHSVGIYLVIEAENSLALFWDKKTSLMVKLSPSFKGKVCGLCGNYDGNWNNDFMTRGGEEVTQATEFGNSWKVSATCPEASNIHNPCDMRPYRQAWAIKQCSILKSDVFSKCHSVVDPTQYYDACVRDTCACDAGGDCECFCTAVAAYASACSGQGVCIMWRTPTICPLFCDYYNRDEGCEWHYKPCGKSCMKTCRNPTGACYSEIPPLEGCFPQCPSDRPYLEEATNKCVAREECGCYDDETNTYYSVGDRIPTTQNCMKCYCTAQGRSCQYSQTDCSCEYNGQKYETGKIIYHTTDGDGACLTAICGQNGTIVRNLSHCPTETAPTTPVTIFNFTSSITTEIPPTTTETVSTTTGETSSTTTPTGTAAPQHNATTPSTTVTTVIPPTTPGTVSTTIVETSSMTTKLPVPSTTTPPPSTTATTVIPPTTTETVSTTIMETSSMTTEPPATSTPPPPPTSSTTLITVIPPSTTSIRTETTITSPSAPTTTSCQPCQWSKWLNNDYPLSTPNGKDIESIPTLWKSGLISCEKPVDIECRASQYKDMPLSTLDQKVTCDITVGLICDDKEQNGEHCYDYEIRVKCCDNDCTQATTAPTTNVSSTTPASTIITTVIPPITTETVSTTILETSSTTTVSPVPTTPIPSTTVTTEIPPTTTETVSTTTGETSSTTTVSPVPTTPIPPTSSTTITTVIPPTTTGTVSTTIVETSSMTTEPPATSAPPPPPPTSSTTSTTVIPPTSTGTVSTAIVETSSMTTEPPATSTPPPPTSSTMSTTVIPPTPTGTVSTTIVETSSMTTEPPATSTPPPPPTSSTTLTTVIPPSTTSIITEITITSPSAPTTTSCQPCQWSKWLNNDYPLSTPNGKDIESIPTLWKSGLISCEKPVEIECRASQYKDKPLSTLGQKVTCDITVGLICDDKEQNGEHCYDYEIRVKCCDNDCTQGTTAPTTKVSSTTPASTIITTVIPPTTTETVSTTTVETSSTTTVSPVPTTPIPPTSSITITTVIPPTTIGTVSTTIVETSSMTTEPPLPTSPILSPTVTTVIPPTTIGTVSTTIMETSSMTTEPPVPSTTTPNPSTAVTTVIPPTPTGTVSTTIMETSSMTTEPPASSTAPHPATTVTTVIPLTTTETVFTTIKKTSGMTTERPVFSTSPPNPTFSVITKSIVTAAPQQSTTVCVCTYMEKTFYPVMPNLTLSNCSQVLLIMDRCAVLGETSTTPHLMVNSSSCPTPVTTYLPPCVTVPVETSSMATEPPATSTPPPPSPPTSSTTLTTVISPTPTGTVSTTIVETSSMATEPPATSTPPPTSSTSTTVISPTPTGTVSTTIVETMATEPPATSTPPPPPTSSTTSTTVISPTPTGTVSTTIVETSSMATEPPATSTPPSPPTSSTTLTTVISPTPTGTVSTTIVETSSMTTEGPVFSTSPPNPTFSVITKSIVTAAPQQSTTVCVCTYMGKKFYPGSVMYNQTDEAGWCFIAICESGCNVFKKSEPCVFTTPTPYTPSASTTTSTPLQKGCKFLDPPRKNGETWRNKCFEETCQNGSVISTPLQCLKSDPTVPVCENNIPPVKVYDETGCCYHYECQCRCTGWGDPHYVSFDGTYYAFQGNCTYVLVQEIIKKYNFSVHIKNYMCDFKYALACPEYLTVYYKSYQIELKQTRNPTVNTVYVNNKKVTPVYTNADFTITTTGIAMTLDIPAIQAQVIFKGMNFLVSLPFSRFHNNTEGQCGNCDNNRSNDCRLPNGKVIQSCEEMAPKWQVNKTVCPTPQPPPKTTVKPCQPAICKIIFSKAFEQCHKVIDPENFYKACVYDVCNMKNATGCFSLEGYAQMCAEESVCVDWRNLTNGQCPHDCPKHKVYLPCGPKTEKSCNSGYNEMFINCESRVCRDHFREGCYCPNGTTLLDTTSDVCTKFCGCIGSDGQPKQPGDKWRSECKECTCSKNSMGPLCEPVQCPNPEPCTKAGYELEIVDCCPKCVCKPRLCPTHMIKCPVGFEIVQNRTDNDCCITFYCEPKNVCVFHENVYLPGEKVPTGSCEDCVCGLTVNSSSKLLKTECTPMACNTTCPMGFSYQAVPGKCCGNCVQKQCVYEDPDQSNRITTAEVGQNWTHPSKPCVTFNCTKVNNVFVLVKIPPSCPEYNPQDCGPGTEKMTSDGCCKTCQLHQFFCNLQKNITYLKVNDCTSIQPVEIASCSGSCDTKSIYSMAANTMTHHCTCCKELRTSSKQVQLRCAKNTLKPYTYTYVEECGCHVTNCTD</sequence>
<feature type="region of interest" description="Disordered" evidence="9">
    <location>
        <begin position="3134"/>
        <end position="3262"/>
    </location>
</feature>
<feature type="compositionally biased region" description="Low complexity" evidence="9">
    <location>
        <begin position="3290"/>
        <end position="3306"/>
    </location>
</feature>
<feature type="domain" description="VWFD" evidence="13">
    <location>
        <begin position="4465"/>
        <end position="4637"/>
    </location>
</feature>
<dbReference type="InterPro" id="IPR006207">
    <property type="entry name" value="Cys_knot_C"/>
</dbReference>
<feature type="compositionally biased region" description="Low complexity" evidence="9">
    <location>
        <begin position="6362"/>
        <end position="6394"/>
    </location>
</feature>
<dbReference type="Pfam" id="PF13330">
    <property type="entry name" value="Mucin2_WxxW"/>
    <property type="match status" value="4"/>
</dbReference>
<feature type="domain" description="VWFC" evidence="12">
    <location>
        <begin position="3875"/>
        <end position="3943"/>
    </location>
</feature>
<keyword evidence="5" id="KW-0186">Copper</keyword>
<feature type="compositionally biased region" description="Low complexity" evidence="9">
    <location>
        <begin position="5363"/>
        <end position="5388"/>
    </location>
</feature>
<feature type="disulfide bond" evidence="8">
    <location>
        <begin position="7203"/>
        <end position="7255"/>
    </location>
</feature>
<dbReference type="SMART" id="SM00216">
    <property type="entry name" value="VWD"/>
    <property type="match status" value="8"/>
</dbReference>
<keyword evidence="15" id="KW-1185">Reference proteome</keyword>
<dbReference type="Pfam" id="PF01826">
    <property type="entry name" value="TIL"/>
    <property type="match status" value="2"/>
</dbReference>
<keyword evidence="7" id="KW-0325">Glycoprotein</keyword>
<feature type="compositionally biased region" description="Low complexity" evidence="9">
    <location>
        <begin position="5703"/>
        <end position="5736"/>
    </location>
</feature>
<feature type="domain" description="VWFD" evidence="13">
    <location>
        <begin position="3439"/>
        <end position="3622"/>
    </location>
</feature>
<feature type="region of interest" description="Disordered" evidence="9">
    <location>
        <begin position="6041"/>
        <end position="6060"/>
    </location>
</feature>
<dbReference type="Gene3D" id="2.10.25.10">
    <property type="entry name" value="Laminin"/>
    <property type="match status" value="7"/>
</dbReference>
<evidence type="ECO:0000259" key="13">
    <source>
        <dbReference type="PROSITE" id="PS51233"/>
    </source>
</evidence>
<feature type="domain" description="VWFD" evidence="13">
    <location>
        <begin position="6599"/>
        <end position="6777"/>
    </location>
</feature>
<feature type="compositionally biased region" description="Low complexity" evidence="9">
    <location>
        <begin position="5647"/>
        <end position="5695"/>
    </location>
</feature>
<dbReference type="PANTHER" id="PTHR11339:SF408">
    <property type="entry name" value="MUCIN-5B"/>
    <property type="match status" value="1"/>
</dbReference>
<dbReference type="InterPro" id="IPR001007">
    <property type="entry name" value="VWF_dom"/>
</dbReference>
<dbReference type="PROSITE" id="PS50184">
    <property type="entry name" value="VWFC_2"/>
    <property type="match status" value="4"/>
</dbReference>
<feature type="compositionally biased region" description="Low complexity" evidence="9">
    <location>
        <begin position="1751"/>
        <end position="1858"/>
    </location>
</feature>
<feature type="compositionally biased region" description="Low complexity" evidence="9">
    <location>
        <begin position="6403"/>
        <end position="6420"/>
    </location>
</feature>
<dbReference type="SMART" id="SM00832">
    <property type="entry name" value="C8"/>
    <property type="match status" value="8"/>
</dbReference>
<proteinExistence type="predicted"/>
<dbReference type="InterPro" id="IPR036084">
    <property type="entry name" value="Ser_inhib-like_sf"/>
</dbReference>
<feature type="compositionally biased region" description="Low complexity" evidence="9">
    <location>
        <begin position="6282"/>
        <end position="6315"/>
    </location>
</feature>
<feature type="domain" description="VWFD" evidence="13">
    <location>
        <begin position="394"/>
        <end position="569"/>
    </location>
</feature>
<protein>
    <submittedName>
        <fullName evidence="14">Uncharacterized protein</fullName>
    </submittedName>
</protein>
<dbReference type="OrthoDB" id="160294at2759"/>
<feature type="compositionally biased region" description="Polar residues" evidence="9">
    <location>
        <begin position="3086"/>
        <end position="3108"/>
    </location>
</feature>
<feature type="region of interest" description="Disordered" evidence="9">
    <location>
        <begin position="2371"/>
        <end position="2988"/>
    </location>
</feature>
<feature type="compositionally biased region" description="Low complexity" evidence="9">
    <location>
        <begin position="1517"/>
        <end position="1562"/>
    </location>
</feature>
<dbReference type="SUPFAM" id="SSF57603">
    <property type="entry name" value="FnI-like domain"/>
    <property type="match status" value="2"/>
</dbReference>
<feature type="domain" description="VWFD" evidence="13">
    <location>
        <begin position="4929"/>
        <end position="5098"/>
    </location>
</feature>
<dbReference type="InterPro" id="IPR050780">
    <property type="entry name" value="Mucin_vWF_Thrombospondin_sf"/>
</dbReference>
<feature type="compositionally biased region" description="Low complexity" evidence="9">
    <location>
        <begin position="3109"/>
        <end position="3121"/>
    </location>
</feature>
<reference evidence="14 15" key="1">
    <citation type="submission" date="2021-06" db="EMBL/GenBank/DDBJ databases">
        <title>Chromosome-level genome assembly of the red-tail catfish (Hemibagrus wyckioides).</title>
        <authorList>
            <person name="Shao F."/>
        </authorList>
    </citation>
    <scope>NUCLEOTIDE SEQUENCE [LARGE SCALE GENOMIC DNA]</scope>
    <source>
        <strain evidence="14">EC202008001</strain>
        <tissue evidence="14">Blood</tissue>
    </source>
</reference>
<feature type="compositionally biased region" description="Low complexity" evidence="9">
    <location>
        <begin position="1865"/>
        <end position="2106"/>
    </location>
</feature>
<dbReference type="Pfam" id="PF00094">
    <property type="entry name" value="VWD"/>
    <property type="match status" value="8"/>
</dbReference>
<feature type="region of interest" description="Disordered" evidence="9">
    <location>
        <begin position="6263"/>
        <end position="6420"/>
    </location>
</feature>
<dbReference type="InterPro" id="IPR001846">
    <property type="entry name" value="VWF_type-D"/>
</dbReference>
<dbReference type="PANTHER" id="PTHR11339">
    <property type="entry name" value="EXTRACELLULAR MATRIX GLYCOPROTEIN RELATED"/>
    <property type="match status" value="1"/>
</dbReference>
<feature type="compositionally biased region" description="Low complexity" evidence="9">
    <location>
        <begin position="5830"/>
        <end position="5839"/>
    </location>
</feature>
<dbReference type="SUPFAM" id="SSF57567">
    <property type="entry name" value="Serine protease inhibitors"/>
    <property type="match status" value="8"/>
</dbReference>
<feature type="domain" description="VWFD" evidence="13">
    <location>
        <begin position="863"/>
        <end position="1040"/>
    </location>
</feature>
<feature type="compositionally biased region" description="Low complexity" evidence="9">
    <location>
        <begin position="5747"/>
        <end position="5779"/>
    </location>
</feature>
<accession>A0A9D3SH45</accession>
<comment type="subcellular location">
    <subcellularLocation>
        <location evidence="1">Secreted</location>
    </subcellularLocation>
</comment>
<feature type="compositionally biased region" description="Pro residues" evidence="9">
    <location>
        <begin position="6272"/>
        <end position="6281"/>
    </location>
</feature>
<evidence type="ECO:0000256" key="3">
    <source>
        <dbReference type="ARBA" id="ARBA00022729"/>
    </source>
</evidence>
<evidence type="ECO:0000256" key="4">
    <source>
        <dbReference type="ARBA" id="ARBA00022737"/>
    </source>
</evidence>
<dbReference type="InterPro" id="IPR014853">
    <property type="entry name" value="VWF/SSPO/ZAN-like_Cys-rich_dom"/>
</dbReference>
<feature type="domain" description="VWFD" evidence="13">
    <location>
        <begin position="4114"/>
        <end position="4283"/>
    </location>
</feature>
<feature type="region of interest" description="Disordered" evidence="9">
    <location>
        <begin position="5647"/>
        <end position="5839"/>
    </location>
</feature>
<feature type="domain" description="VWFC" evidence="12">
    <location>
        <begin position="6926"/>
        <end position="6986"/>
    </location>
</feature>
<evidence type="ECO:0000256" key="10">
    <source>
        <dbReference type="SAM" id="SignalP"/>
    </source>
</evidence>
<feature type="region of interest" description="Disordered" evidence="9">
    <location>
        <begin position="1517"/>
        <end position="1629"/>
    </location>
</feature>
<evidence type="ECO:0000256" key="5">
    <source>
        <dbReference type="ARBA" id="ARBA00023008"/>
    </source>
</evidence>
<evidence type="ECO:0000256" key="7">
    <source>
        <dbReference type="ARBA" id="ARBA00023180"/>
    </source>
</evidence>
<keyword evidence="3 10" id="KW-0732">Signal</keyword>
<feature type="region of interest" description="Disordered" evidence="9">
    <location>
        <begin position="2137"/>
        <end position="2250"/>
    </location>
</feature>
<evidence type="ECO:0000313" key="15">
    <source>
        <dbReference type="Proteomes" id="UP000824219"/>
    </source>
</evidence>
<evidence type="ECO:0000313" key="14">
    <source>
        <dbReference type="EMBL" id="KAG7324156.1"/>
    </source>
</evidence>
<feature type="disulfide bond" evidence="8">
    <location>
        <begin position="7188"/>
        <end position="7237"/>
    </location>
</feature>
<feature type="signal peptide" evidence="10">
    <location>
        <begin position="1"/>
        <end position="18"/>
    </location>
</feature>
<feature type="disulfide bond" evidence="8">
    <location>
        <begin position="7199"/>
        <end position="7253"/>
    </location>
</feature>
<dbReference type="PROSITE" id="PS01225">
    <property type="entry name" value="CTCK_2"/>
    <property type="match status" value="2"/>
</dbReference>
<evidence type="ECO:0000259" key="12">
    <source>
        <dbReference type="PROSITE" id="PS50184"/>
    </source>
</evidence>
<feature type="domain" description="VWFC" evidence="12">
    <location>
        <begin position="3767"/>
        <end position="3837"/>
    </location>
</feature>
<dbReference type="Proteomes" id="UP000824219">
    <property type="component" value="Linkage Group LG14"/>
</dbReference>
<feature type="region of interest" description="Disordered" evidence="9">
    <location>
        <begin position="1751"/>
        <end position="2106"/>
    </location>
</feature>
<dbReference type="EMBL" id="JAHKSW010000014">
    <property type="protein sequence ID" value="KAG7324156.1"/>
    <property type="molecule type" value="Genomic_DNA"/>
</dbReference>
<feature type="region of interest" description="Disordered" evidence="9">
    <location>
        <begin position="3277"/>
        <end position="3306"/>
    </location>
</feature>
<feature type="compositionally biased region" description="Low complexity" evidence="9">
    <location>
        <begin position="5788"/>
        <end position="5820"/>
    </location>
</feature>
<feature type="compositionally biased region" description="Low complexity" evidence="9">
    <location>
        <begin position="2189"/>
        <end position="2250"/>
    </location>
</feature>
<feature type="domain" description="VWFD" evidence="13">
    <location>
        <begin position="34"/>
        <end position="204"/>
    </location>
</feature>
<comment type="caution">
    <text evidence="14">The sequence shown here is derived from an EMBL/GenBank/DDBJ whole genome shotgun (WGS) entry which is preliminary data.</text>
</comment>
<feature type="compositionally biased region" description="Low complexity" evidence="9">
    <location>
        <begin position="2137"/>
        <end position="2182"/>
    </location>
</feature>
<name>A0A9D3SH45_9TELE</name>
<feature type="domain" description="VWFC" evidence="12">
    <location>
        <begin position="7024"/>
        <end position="7091"/>
    </location>
</feature>
<evidence type="ECO:0000256" key="2">
    <source>
        <dbReference type="ARBA" id="ARBA00022525"/>
    </source>
</evidence>
<dbReference type="PROSITE" id="PS01208">
    <property type="entry name" value="VWFC_1"/>
    <property type="match status" value="3"/>
</dbReference>
<dbReference type="FunFam" id="2.10.25.10:FF:000153">
    <property type="entry name" value="MUC5B isoform 1"/>
    <property type="match status" value="2"/>
</dbReference>
<feature type="compositionally biased region" description="Low complexity" evidence="9">
    <location>
        <begin position="1569"/>
        <end position="1629"/>
    </location>
</feature>
<feature type="domain" description="CTCK" evidence="11">
    <location>
        <begin position="4016"/>
        <end position="4078"/>
    </location>
</feature>
<dbReference type="SMART" id="SM00041">
    <property type="entry name" value="CT"/>
    <property type="match status" value="2"/>
</dbReference>
<dbReference type="PROSITE" id="PS01185">
    <property type="entry name" value="CTCK_1"/>
    <property type="match status" value="1"/>
</dbReference>
<dbReference type="FunFam" id="2.10.25.10:FF:000674">
    <property type="entry name" value="Mucin-2"/>
    <property type="match status" value="2"/>
</dbReference>
<dbReference type="Pfam" id="PF08742">
    <property type="entry name" value="C8"/>
    <property type="match status" value="8"/>
</dbReference>
<feature type="compositionally biased region" description="Low complexity" evidence="9">
    <location>
        <begin position="3014"/>
        <end position="3085"/>
    </location>
</feature>
<feature type="region of interest" description="Disordered" evidence="9">
    <location>
        <begin position="5363"/>
        <end position="5447"/>
    </location>
</feature>
<dbReference type="InterPro" id="IPR002919">
    <property type="entry name" value="TIL_dom"/>
</dbReference>
<feature type="compositionally biased region" description="Low complexity" evidence="9">
    <location>
        <begin position="2371"/>
        <end position="2478"/>
    </location>
</feature>
<organism evidence="14 15">
    <name type="scientific">Hemibagrus wyckioides</name>
    <dbReference type="NCBI Taxonomy" id="337641"/>
    <lineage>
        <taxon>Eukaryota</taxon>
        <taxon>Metazoa</taxon>
        <taxon>Chordata</taxon>
        <taxon>Craniata</taxon>
        <taxon>Vertebrata</taxon>
        <taxon>Euteleostomi</taxon>
        <taxon>Actinopterygii</taxon>
        <taxon>Neopterygii</taxon>
        <taxon>Teleostei</taxon>
        <taxon>Ostariophysi</taxon>
        <taxon>Siluriformes</taxon>
        <taxon>Bagridae</taxon>
        <taxon>Hemibagrus</taxon>
    </lineage>
</organism>
<evidence type="ECO:0000256" key="1">
    <source>
        <dbReference type="ARBA" id="ARBA00004613"/>
    </source>
</evidence>
<feature type="compositionally biased region" description="Low complexity" evidence="9">
    <location>
        <begin position="5396"/>
        <end position="5433"/>
    </location>
</feature>
<feature type="region of interest" description="Disordered" evidence="9">
    <location>
        <begin position="3014"/>
        <end position="3121"/>
    </location>
</feature>
<evidence type="ECO:0000256" key="8">
    <source>
        <dbReference type="PROSITE-ProRule" id="PRU00039"/>
    </source>
</evidence>
<feature type="compositionally biased region" description="Low complexity" evidence="9">
    <location>
        <begin position="6323"/>
        <end position="6352"/>
    </location>
</feature>
<keyword evidence="2" id="KW-0964">Secreted</keyword>
<dbReference type="SMART" id="SM00214">
    <property type="entry name" value="VWC"/>
    <property type="match status" value="9"/>
</dbReference>
<feature type="compositionally biased region" description="Pro residues" evidence="9">
    <location>
        <begin position="5737"/>
        <end position="5746"/>
    </location>
</feature>
<comment type="caution">
    <text evidence="8">Lacks conserved residue(s) required for the propagation of feature annotation.</text>
</comment>
<dbReference type="Pfam" id="PF25962">
    <property type="entry name" value="TIL_OTOGL_Mucin"/>
    <property type="match status" value="2"/>
</dbReference>
<dbReference type="InterPro" id="IPR058753">
    <property type="entry name" value="TIL_OTOGL_Mucin"/>
</dbReference>
<dbReference type="InterPro" id="IPR025155">
    <property type="entry name" value="WxxW_domain"/>
</dbReference>
<dbReference type="Pfam" id="PF23244">
    <property type="entry name" value="VWF"/>
    <property type="match status" value="1"/>
</dbReference>
<dbReference type="GO" id="GO:0005576">
    <property type="term" value="C:extracellular region"/>
    <property type="evidence" value="ECO:0007669"/>
    <property type="project" value="UniProtKB-SubCell"/>
</dbReference>
<feature type="region of interest" description="Disordered" evidence="9">
    <location>
        <begin position="5462"/>
        <end position="5483"/>
    </location>
</feature>
<dbReference type="PROSITE" id="PS51233">
    <property type="entry name" value="VWFD"/>
    <property type="match status" value="8"/>
</dbReference>
<evidence type="ECO:0000259" key="11">
    <source>
        <dbReference type="PROSITE" id="PS01225"/>
    </source>
</evidence>
<gene>
    <name evidence="14" type="ORF">KOW79_012172</name>
</gene>
<feature type="chain" id="PRO_5038972517" evidence="10">
    <location>
        <begin position="19"/>
        <end position="7262"/>
    </location>
</feature>
<feature type="region of interest" description="Disordered" evidence="9">
    <location>
        <begin position="6078"/>
        <end position="6108"/>
    </location>
</feature>
<keyword evidence="4" id="KW-0677">Repeat</keyword>
<keyword evidence="6 8" id="KW-1015">Disulfide bond</keyword>
<feature type="compositionally biased region" description="Low complexity" evidence="9">
    <location>
        <begin position="2485"/>
        <end position="2987"/>
    </location>
</feature>
<evidence type="ECO:0000256" key="9">
    <source>
        <dbReference type="SAM" id="MobiDB-lite"/>
    </source>
</evidence>